<dbReference type="RefSeq" id="WP_203658558.1">
    <property type="nucleotide sequence ID" value="NZ_BAAAZM010000013.1"/>
</dbReference>
<dbReference type="Proteomes" id="UP000612808">
    <property type="component" value="Unassembled WGS sequence"/>
</dbReference>
<organism evidence="2 3">
    <name type="scientific">Actinocatenispora rupis</name>
    <dbReference type="NCBI Taxonomy" id="519421"/>
    <lineage>
        <taxon>Bacteria</taxon>
        <taxon>Bacillati</taxon>
        <taxon>Actinomycetota</taxon>
        <taxon>Actinomycetes</taxon>
        <taxon>Micromonosporales</taxon>
        <taxon>Micromonosporaceae</taxon>
        <taxon>Actinocatenispora</taxon>
    </lineage>
</organism>
<dbReference type="PANTHER" id="PTHR43283">
    <property type="entry name" value="BETA-LACTAMASE-RELATED"/>
    <property type="match status" value="1"/>
</dbReference>
<evidence type="ECO:0000313" key="2">
    <source>
        <dbReference type="EMBL" id="GID12537.1"/>
    </source>
</evidence>
<evidence type="ECO:0000259" key="1">
    <source>
        <dbReference type="Pfam" id="PF00144"/>
    </source>
</evidence>
<dbReference type="InterPro" id="IPR050789">
    <property type="entry name" value="Diverse_Enzym_Activities"/>
</dbReference>
<dbReference type="EMBL" id="BOMB01000019">
    <property type="protein sequence ID" value="GID12537.1"/>
    <property type="molecule type" value="Genomic_DNA"/>
</dbReference>
<accession>A0A8J3J9B9</accession>
<dbReference type="InterPro" id="IPR012338">
    <property type="entry name" value="Beta-lactam/transpept-like"/>
</dbReference>
<feature type="domain" description="Beta-lactamase-related" evidence="1">
    <location>
        <begin position="37"/>
        <end position="299"/>
    </location>
</feature>
<name>A0A8J3J9B9_9ACTN</name>
<dbReference type="PANTHER" id="PTHR43283:SF7">
    <property type="entry name" value="BETA-LACTAMASE-RELATED DOMAIN-CONTAINING PROTEIN"/>
    <property type="match status" value="1"/>
</dbReference>
<dbReference type="Pfam" id="PF00144">
    <property type="entry name" value="Beta-lactamase"/>
    <property type="match status" value="1"/>
</dbReference>
<dbReference type="Gene3D" id="3.40.710.10">
    <property type="entry name" value="DD-peptidase/beta-lactamase superfamily"/>
    <property type="match status" value="1"/>
</dbReference>
<dbReference type="InterPro" id="IPR001466">
    <property type="entry name" value="Beta-lactam-related"/>
</dbReference>
<dbReference type="SUPFAM" id="SSF56601">
    <property type="entry name" value="beta-lactamase/transpeptidase-like"/>
    <property type="match status" value="1"/>
</dbReference>
<dbReference type="AlphaFoldDB" id="A0A8J3J9B9"/>
<keyword evidence="3" id="KW-1185">Reference proteome</keyword>
<gene>
    <name evidence="2" type="ORF">Aru02nite_34260</name>
</gene>
<protein>
    <recommendedName>
        <fullName evidence="1">Beta-lactamase-related domain-containing protein</fullName>
    </recommendedName>
</protein>
<evidence type="ECO:0000313" key="3">
    <source>
        <dbReference type="Proteomes" id="UP000612808"/>
    </source>
</evidence>
<comment type="caution">
    <text evidence="2">The sequence shown here is derived from an EMBL/GenBank/DDBJ whole genome shotgun (WGS) entry which is preliminary data.</text>
</comment>
<reference evidence="2" key="1">
    <citation type="submission" date="2021-01" db="EMBL/GenBank/DDBJ databases">
        <title>Whole genome shotgun sequence of Actinocatenispora rupis NBRC 107355.</title>
        <authorList>
            <person name="Komaki H."/>
            <person name="Tamura T."/>
        </authorList>
    </citation>
    <scope>NUCLEOTIDE SEQUENCE</scope>
    <source>
        <strain evidence="2">NBRC 107355</strain>
    </source>
</reference>
<sequence length="457" mass="49359">MTDPLPTGTPAQHGIAARGVHAFLDAVEAAPQIEPHSLMLVRHGHVVAAGWWSPYRADDPHMLYSLSKSFTSTALGLATAEGLLGLDDRVVDHFGEYRELATDPGTRAMRVRDLASMSTGHTRDTWDEVVRATPDDPVRGFLALPPDRAPGTVFAYNQPATYTLGAILQRVTGTTLAGYLRPRLFDPLGIGAAGWQQDDAGRDLGFIGLFVTTDAIARLGELYLRRGVWRGTRILSEDWVAAATRPHIATRNENPDWSQGYGFQFWMSRHGYRGDGAYGQYCLVLPEQDAVVAYTGATTDMHAVIDAAWRHLLPAFDAPTSPADDATLADRLDHLALPPVRTGGGARRGTWSLSPGDADTTLLTAVDVRDGAVVLREPGTELRLAPAPGRWTVTDGDVPAAASGGWTDDGRLTFDVLFLQAPHRLTVTADVTAGTFDARWATTPFGPPSLRLLRTPS</sequence>
<proteinExistence type="predicted"/>